<dbReference type="InterPro" id="IPR000819">
    <property type="entry name" value="Peptidase_M17_C"/>
</dbReference>
<dbReference type="Pfam" id="PF00883">
    <property type="entry name" value="Peptidase_M17"/>
    <property type="match status" value="1"/>
</dbReference>
<comment type="subcellular location">
    <subcellularLocation>
        <location evidence="9">Cytoplasm</location>
    </subcellularLocation>
</comment>
<keyword evidence="8 9" id="KW-0464">Manganese</keyword>
<dbReference type="AlphaFoldDB" id="A0A7W2TVD5"/>
<evidence type="ECO:0000256" key="2">
    <source>
        <dbReference type="ARBA" id="ARBA00000967"/>
    </source>
</evidence>
<keyword evidence="9" id="KW-0963">Cytoplasm</keyword>
<dbReference type="InterPro" id="IPR011356">
    <property type="entry name" value="Leucine_aapep/pepB"/>
</dbReference>
<comment type="caution">
    <text evidence="11">The sequence shown here is derived from an EMBL/GenBank/DDBJ whole genome shotgun (WGS) entry which is preliminary data.</text>
</comment>
<evidence type="ECO:0000313" key="12">
    <source>
        <dbReference type="Proteomes" id="UP000539350"/>
    </source>
</evidence>
<feature type="domain" description="Cytosol aminopeptidase" evidence="10">
    <location>
        <begin position="349"/>
        <end position="356"/>
    </location>
</feature>
<name>A0A7W2TVD5_9GAMM</name>
<dbReference type="SUPFAM" id="SSF53187">
    <property type="entry name" value="Zn-dependent exopeptidases"/>
    <property type="match status" value="1"/>
</dbReference>
<evidence type="ECO:0000256" key="3">
    <source>
        <dbReference type="ARBA" id="ARBA00009528"/>
    </source>
</evidence>
<dbReference type="EMBL" id="JACFXU010000013">
    <property type="protein sequence ID" value="MBA6412589.1"/>
    <property type="molecule type" value="Genomic_DNA"/>
</dbReference>
<dbReference type="GO" id="GO:0030145">
    <property type="term" value="F:manganese ion binding"/>
    <property type="evidence" value="ECO:0007669"/>
    <property type="project" value="UniProtKB-UniRule"/>
</dbReference>
<evidence type="ECO:0000256" key="9">
    <source>
        <dbReference type="HAMAP-Rule" id="MF_00181"/>
    </source>
</evidence>
<feature type="binding site" evidence="9">
    <location>
        <position position="353"/>
    </location>
    <ligand>
        <name>Mn(2+)</name>
        <dbReference type="ChEBI" id="CHEBI:29035"/>
        <label>2</label>
    </ligand>
</feature>
<dbReference type="Pfam" id="PF02789">
    <property type="entry name" value="Peptidase_M17_N"/>
    <property type="match status" value="1"/>
</dbReference>
<dbReference type="PANTHER" id="PTHR11963">
    <property type="entry name" value="LEUCINE AMINOPEPTIDASE-RELATED"/>
    <property type="match status" value="1"/>
</dbReference>
<protein>
    <recommendedName>
        <fullName evidence="9">Probable cytosol aminopeptidase</fullName>
        <ecNumber evidence="9">3.4.11.1</ecNumber>
    </recommendedName>
    <alternativeName>
        <fullName evidence="9">Leucine aminopeptidase</fullName>
        <shortName evidence="9">LAP</shortName>
        <ecNumber evidence="9">3.4.11.10</ecNumber>
    </alternativeName>
    <alternativeName>
        <fullName evidence="9">Leucyl aminopeptidase</fullName>
    </alternativeName>
</protein>
<feature type="binding site" evidence="9">
    <location>
        <position position="292"/>
    </location>
    <ligand>
        <name>Mn(2+)</name>
        <dbReference type="ChEBI" id="CHEBI:29035"/>
        <label>2</label>
    </ligand>
</feature>
<keyword evidence="6 9" id="KW-0479">Metal-binding</keyword>
<dbReference type="Gene3D" id="3.40.220.10">
    <property type="entry name" value="Leucine Aminopeptidase, subunit E, domain 1"/>
    <property type="match status" value="1"/>
</dbReference>
<dbReference type="FunFam" id="3.40.630.10:FF:000004">
    <property type="entry name" value="Probable cytosol aminopeptidase"/>
    <property type="match status" value="1"/>
</dbReference>
<dbReference type="NCBIfam" id="NF002074">
    <property type="entry name" value="PRK00913.1-4"/>
    <property type="match status" value="1"/>
</dbReference>
<dbReference type="GO" id="GO:0070006">
    <property type="term" value="F:metalloaminopeptidase activity"/>
    <property type="evidence" value="ECO:0007669"/>
    <property type="project" value="InterPro"/>
</dbReference>
<comment type="catalytic activity">
    <reaction evidence="2 9">
        <text>Release of an N-terminal amino acid, preferentially leucine, but not glutamic or aspartic acids.</text>
        <dbReference type="EC" id="3.4.11.10"/>
    </reaction>
</comment>
<dbReference type="CDD" id="cd00433">
    <property type="entry name" value="Peptidase_M17"/>
    <property type="match status" value="1"/>
</dbReference>
<dbReference type="InterPro" id="IPR008283">
    <property type="entry name" value="Peptidase_M17_N"/>
</dbReference>
<keyword evidence="5 9" id="KW-0645">Protease</keyword>
<keyword evidence="4 9" id="KW-0031">Aminopeptidase</keyword>
<feature type="binding site" evidence="9">
    <location>
        <position position="351"/>
    </location>
    <ligand>
        <name>Mn(2+)</name>
        <dbReference type="ChEBI" id="CHEBI:29035"/>
        <label>1</label>
    </ligand>
</feature>
<organism evidence="11 12">
    <name type="scientific">Sediminihaliea albiluteola</name>
    <dbReference type="NCBI Taxonomy" id="2758564"/>
    <lineage>
        <taxon>Bacteria</taxon>
        <taxon>Pseudomonadati</taxon>
        <taxon>Pseudomonadota</taxon>
        <taxon>Gammaproteobacteria</taxon>
        <taxon>Cellvibrionales</taxon>
        <taxon>Halieaceae</taxon>
        <taxon>Sediminihaliea</taxon>
    </lineage>
</organism>
<evidence type="ECO:0000259" key="10">
    <source>
        <dbReference type="PROSITE" id="PS00631"/>
    </source>
</evidence>
<dbReference type="GO" id="GO:0005737">
    <property type="term" value="C:cytoplasm"/>
    <property type="evidence" value="ECO:0007669"/>
    <property type="project" value="UniProtKB-SubCell"/>
</dbReference>
<evidence type="ECO:0000256" key="5">
    <source>
        <dbReference type="ARBA" id="ARBA00022670"/>
    </source>
</evidence>
<comment type="catalytic activity">
    <reaction evidence="1 9">
        <text>Release of an N-terminal amino acid, Xaa-|-Yaa-, in which Xaa is preferably Leu, but may be other amino acids including Pro although not Arg or Lys, and Yaa may be Pro. Amino acid amides and methyl esters are also readily hydrolyzed, but rates on arylamides are exceedingly low.</text>
        <dbReference type="EC" id="3.4.11.1"/>
    </reaction>
</comment>
<proteinExistence type="inferred from homology"/>
<dbReference type="PANTHER" id="PTHR11963:SF23">
    <property type="entry name" value="CYTOSOL AMINOPEPTIDASE"/>
    <property type="match status" value="1"/>
</dbReference>
<evidence type="ECO:0000313" key="11">
    <source>
        <dbReference type="EMBL" id="MBA6412589.1"/>
    </source>
</evidence>
<feature type="binding site" evidence="9">
    <location>
        <position position="274"/>
    </location>
    <ligand>
        <name>Mn(2+)</name>
        <dbReference type="ChEBI" id="CHEBI:29035"/>
        <label>1</label>
    </ligand>
</feature>
<reference evidence="11 12" key="1">
    <citation type="submission" date="2020-07" db="EMBL/GenBank/DDBJ databases">
        <title>Halieaceae bacterium, F7430, whole genome shotgun sequencing project.</title>
        <authorList>
            <person name="Jiang S."/>
            <person name="Liu Z.W."/>
            <person name="Du Z.J."/>
        </authorList>
    </citation>
    <scope>NUCLEOTIDE SEQUENCE [LARGE SCALE GENOMIC DNA]</scope>
    <source>
        <strain evidence="11 12">F7430</strain>
    </source>
</reference>
<dbReference type="InterPro" id="IPR043472">
    <property type="entry name" value="Macro_dom-like"/>
</dbReference>
<accession>A0A7W2TVD5</accession>
<dbReference type="GO" id="GO:0006508">
    <property type="term" value="P:proteolysis"/>
    <property type="evidence" value="ECO:0007669"/>
    <property type="project" value="UniProtKB-KW"/>
</dbReference>
<feature type="binding site" evidence="9">
    <location>
        <position position="353"/>
    </location>
    <ligand>
        <name>Mn(2+)</name>
        <dbReference type="ChEBI" id="CHEBI:29035"/>
        <label>1</label>
    </ligand>
</feature>
<evidence type="ECO:0000256" key="6">
    <source>
        <dbReference type="ARBA" id="ARBA00022723"/>
    </source>
</evidence>
<gene>
    <name evidence="9" type="primary">pepA</name>
    <name evidence="11" type="ORF">H2508_05635</name>
</gene>
<sequence length="498" mass="52572">MTSMTFTARQSVDPSKTKTQCAVVPVFGKSLSAAAQAYDELSAGAISATMALGDFSGKSRQSCMLPGAGGAKRILLLGCGEQKKFDLAAARKLTETLYNSLNKSSAKDALIYTAELKPQDGELATVLESMARNLTALAYRYTETVAKPKKALALSKLLVSSDKEQLSTKEAQAALDSGAKTGQGINTARNLANLPGNICTPSYLAKQARELARGNKKLSATILDEKKMAELGMGSLLSVSAGSDEPAKLIVLEYKGGKASQQPYVLVGKGITFDTGGISLKPGAKMDEMKFDMGGAASVLGTMQALRDLELPLNVVAIIAAAENMPSGRATKPGDVVTSMSGKTIEILNTDAEGRLVLCDALTYAERYKPSAVVDIATLTGACVVALGSHASGLYANKDELAEQLLAAGQYTHDRAWRMPLWDDYQKQLSSNFADIANIGGPGGGSITAACFLARFTEKYDWAHLDIAGSAWDSSPKGATGRPVALLTRYLQERAEQQ</sequence>
<feature type="binding site" evidence="9">
    <location>
        <position position="274"/>
    </location>
    <ligand>
        <name>Mn(2+)</name>
        <dbReference type="ChEBI" id="CHEBI:29035"/>
        <label>2</label>
    </ligand>
</feature>
<dbReference type="Gene3D" id="3.40.630.10">
    <property type="entry name" value="Zn peptidases"/>
    <property type="match status" value="1"/>
</dbReference>
<dbReference type="InterPro" id="IPR023042">
    <property type="entry name" value="Peptidase_M17_leu_NH2_pept"/>
</dbReference>
<comment type="cofactor">
    <cofactor evidence="9">
        <name>Mn(2+)</name>
        <dbReference type="ChEBI" id="CHEBI:29035"/>
    </cofactor>
    <text evidence="9">Binds 2 manganese ions per subunit.</text>
</comment>
<evidence type="ECO:0000256" key="1">
    <source>
        <dbReference type="ARBA" id="ARBA00000135"/>
    </source>
</evidence>
<dbReference type="PRINTS" id="PR00481">
    <property type="entry name" value="LAMNOPPTDASE"/>
</dbReference>
<dbReference type="NCBIfam" id="NF002073">
    <property type="entry name" value="PRK00913.1-2"/>
    <property type="match status" value="1"/>
</dbReference>
<keyword evidence="7 9" id="KW-0378">Hydrolase</keyword>
<dbReference type="HAMAP" id="MF_00181">
    <property type="entry name" value="Cytosol_peptidase_M17"/>
    <property type="match status" value="1"/>
</dbReference>
<evidence type="ECO:0000256" key="4">
    <source>
        <dbReference type="ARBA" id="ARBA00022438"/>
    </source>
</evidence>
<keyword evidence="12" id="KW-1185">Reference proteome</keyword>
<dbReference type="PROSITE" id="PS00631">
    <property type="entry name" value="CYTOSOL_AP"/>
    <property type="match status" value="1"/>
</dbReference>
<evidence type="ECO:0000256" key="8">
    <source>
        <dbReference type="ARBA" id="ARBA00023211"/>
    </source>
</evidence>
<feature type="active site" evidence="9">
    <location>
        <position position="281"/>
    </location>
</feature>
<comment type="function">
    <text evidence="9">Presumably involved in the processing and regular turnover of intracellular proteins. Catalyzes the removal of unsubstituted N-terminal amino acids from various peptides.</text>
</comment>
<dbReference type="Proteomes" id="UP000539350">
    <property type="component" value="Unassembled WGS sequence"/>
</dbReference>
<evidence type="ECO:0000256" key="7">
    <source>
        <dbReference type="ARBA" id="ARBA00022801"/>
    </source>
</evidence>
<comment type="similarity">
    <text evidence="3 9">Belongs to the peptidase M17 family.</text>
</comment>
<feature type="binding site" evidence="9">
    <location>
        <position position="269"/>
    </location>
    <ligand>
        <name>Mn(2+)</name>
        <dbReference type="ChEBI" id="CHEBI:29035"/>
        <label>2</label>
    </ligand>
</feature>
<dbReference type="EC" id="3.4.11.1" evidence="9"/>
<dbReference type="SUPFAM" id="SSF52949">
    <property type="entry name" value="Macro domain-like"/>
    <property type="match status" value="1"/>
</dbReference>
<dbReference type="EC" id="3.4.11.10" evidence="9"/>
<feature type="active site" evidence="9">
    <location>
        <position position="355"/>
    </location>
</feature>